<dbReference type="EMBL" id="WTUW01000002">
    <property type="protein sequence ID" value="MZR30404.1"/>
    <property type="molecule type" value="Genomic_DNA"/>
</dbReference>
<sequence length="251" mass="27376">MAFLVIPVIFIVWVAFFDSAFLTFPPPGYTLKWFAEAVRTPVFLNGFMTSLIVAAISSTISVFCGALAAIILVRHQFWGRDALNGLLLSPLIIPNIVLGIALYIFFIAIADTLAFDPISSNVGLIIAHVMLVLPWAVRLIGANLLGMDQSVEEAARNLGATSRTVFFRISLPLMRGGIVAAALFSFIISFENLELSLLIVSPGRTTLPIAQMQYLEFNMDPTIAAVSTVQVVVIAALLLITDRFFKLSRIV</sequence>
<evidence type="ECO:0000256" key="5">
    <source>
        <dbReference type="ARBA" id="ARBA00022692"/>
    </source>
</evidence>
<accession>A0A6L8W7D2</accession>
<evidence type="ECO:0000256" key="1">
    <source>
        <dbReference type="ARBA" id="ARBA00004429"/>
    </source>
</evidence>
<dbReference type="CDD" id="cd06261">
    <property type="entry name" value="TM_PBP2"/>
    <property type="match status" value="1"/>
</dbReference>
<comment type="caution">
    <text evidence="10">The sequence shown here is derived from an EMBL/GenBank/DDBJ whole genome shotgun (WGS) entry which is preliminary data.</text>
</comment>
<dbReference type="PANTHER" id="PTHR43357">
    <property type="entry name" value="INNER MEMBRANE ABC TRANSPORTER PERMEASE PROTEIN YDCV"/>
    <property type="match status" value="1"/>
</dbReference>
<evidence type="ECO:0000256" key="6">
    <source>
        <dbReference type="ARBA" id="ARBA00022989"/>
    </source>
</evidence>
<evidence type="ECO:0000256" key="2">
    <source>
        <dbReference type="ARBA" id="ARBA00022448"/>
    </source>
</evidence>
<feature type="transmembrane region" description="Helical" evidence="8">
    <location>
        <begin position="122"/>
        <end position="145"/>
    </location>
</feature>
<keyword evidence="3" id="KW-1003">Cell membrane</keyword>
<feature type="transmembrane region" description="Helical" evidence="8">
    <location>
        <begin position="222"/>
        <end position="240"/>
    </location>
</feature>
<keyword evidence="6 8" id="KW-1133">Transmembrane helix</keyword>
<dbReference type="AlphaFoldDB" id="A0A6L8W7D2"/>
<dbReference type="SUPFAM" id="SSF161098">
    <property type="entry name" value="MetI-like"/>
    <property type="match status" value="1"/>
</dbReference>
<feature type="transmembrane region" description="Helical" evidence="8">
    <location>
        <begin position="47"/>
        <end position="73"/>
    </location>
</feature>
<gene>
    <name evidence="10" type="ORF">GQE98_07115</name>
</gene>
<dbReference type="Pfam" id="PF00528">
    <property type="entry name" value="BPD_transp_1"/>
    <property type="match status" value="1"/>
</dbReference>
<comment type="subcellular location">
    <subcellularLocation>
        <location evidence="1">Cell inner membrane</location>
        <topology evidence="1">Multi-pass membrane protein</topology>
    </subcellularLocation>
    <subcellularLocation>
        <location evidence="8">Cell membrane</location>
        <topology evidence="8">Multi-pass membrane protein</topology>
    </subcellularLocation>
</comment>
<dbReference type="PANTHER" id="PTHR43357:SF4">
    <property type="entry name" value="INNER MEMBRANE ABC TRANSPORTER PERMEASE PROTEIN YDCV"/>
    <property type="match status" value="1"/>
</dbReference>
<dbReference type="InterPro" id="IPR000515">
    <property type="entry name" value="MetI-like"/>
</dbReference>
<evidence type="ECO:0000256" key="8">
    <source>
        <dbReference type="RuleBase" id="RU363032"/>
    </source>
</evidence>
<dbReference type="GO" id="GO:0005886">
    <property type="term" value="C:plasma membrane"/>
    <property type="evidence" value="ECO:0007669"/>
    <property type="project" value="UniProtKB-SubCell"/>
</dbReference>
<keyword evidence="7 8" id="KW-0472">Membrane</keyword>
<keyword evidence="2 8" id="KW-0813">Transport</keyword>
<keyword evidence="11" id="KW-1185">Reference proteome</keyword>
<evidence type="ECO:0000313" key="10">
    <source>
        <dbReference type="EMBL" id="MZR30404.1"/>
    </source>
</evidence>
<evidence type="ECO:0000259" key="9">
    <source>
        <dbReference type="PROSITE" id="PS50928"/>
    </source>
</evidence>
<dbReference type="PROSITE" id="PS50928">
    <property type="entry name" value="ABC_TM1"/>
    <property type="match status" value="1"/>
</dbReference>
<dbReference type="Gene3D" id="1.10.3720.10">
    <property type="entry name" value="MetI-like"/>
    <property type="match status" value="1"/>
</dbReference>
<feature type="domain" description="ABC transmembrane type-1" evidence="9">
    <location>
        <begin position="47"/>
        <end position="241"/>
    </location>
</feature>
<evidence type="ECO:0000256" key="4">
    <source>
        <dbReference type="ARBA" id="ARBA00022519"/>
    </source>
</evidence>
<dbReference type="InterPro" id="IPR035906">
    <property type="entry name" value="MetI-like_sf"/>
</dbReference>
<evidence type="ECO:0000256" key="3">
    <source>
        <dbReference type="ARBA" id="ARBA00022475"/>
    </source>
</evidence>
<dbReference type="GO" id="GO:0055085">
    <property type="term" value="P:transmembrane transport"/>
    <property type="evidence" value="ECO:0007669"/>
    <property type="project" value="InterPro"/>
</dbReference>
<organism evidence="10 11">
    <name type="scientific">Sneathiella litorea</name>
    <dbReference type="NCBI Taxonomy" id="2606216"/>
    <lineage>
        <taxon>Bacteria</taxon>
        <taxon>Pseudomonadati</taxon>
        <taxon>Pseudomonadota</taxon>
        <taxon>Alphaproteobacteria</taxon>
        <taxon>Sneathiellales</taxon>
        <taxon>Sneathiellaceae</taxon>
        <taxon>Sneathiella</taxon>
    </lineage>
</organism>
<keyword evidence="4" id="KW-0997">Cell inner membrane</keyword>
<reference evidence="10 11" key="1">
    <citation type="submission" date="2019-12" db="EMBL/GenBank/DDBJ databases">
        <title>Snethiella sp. nov. sp. isolated from sea sand.</title>
        <authorList>
            <person name="Kim J."/>
            <person name="Jeong S.E."/>
            <person name="Jung H.S."/>
            <person name="Jeon C.O."/>
        </authorList>
    </citation>
    <scope>NUCLEOTIDE SEQUENCE [LARGE SCALE GENOMIC DNA]</scope>
    <source>
        <strain evidence="10 11">DP05</strain>
    </source>
</reference>
<name>A0A6L8W7D2_9PROT</name>
<protein>
    <submittedName>
        <fullName evidence="10">ABC transporter permease subunit</fullName>
    </submittedName>
</protein>
<dbReference type="Proteomes" id="UP000476030">
    <property type="component" value="Unassembled WGS sequence"/>
</dbReference>
<evidence type="ECO:0000256" key="7">
    <source>
        <dbReference type="ARBA" id="ARBA00023136"/>
    </source>
</evidence>
<keyword evidence="5 8" id="KW-0812">Transmembrane</keyword>
<feature type="transmembrane region" description="Helical" evidence="8">
    <location>
        <begin position="85"/>
        <end position="110"/>
    </location>
</feature>
<evidence type="ECO:0000313" key="11">
    <source>
        <dbReference type="Proteomes" id="UP000476030"/>
    </source>
</evidence>
<comment type="similarity">
    <text evidence="8">Belongs to the binding-protein-dependent transport system permease family.</text>
</comment>
<proteinExistence type="inferred from homology"/>
<feature type="transmembrane region" description="Helical" evidence="8">
    <location>
        <begin position="165"/>
        <end position="188"/>
    </location>
</feature>